<keyword evidence="7 8" id="KW-0472">Membrane</keyword>
<feature type="transmembrane region" description="Helical" evidence="8">
    <location>
        <begin position="76"/>
        <end position="97"/>
    </location>
</feature>
<dbReference type="InterPro" id="IPR021911">
    <property type="entry name" value="ATAD3_N"/>
</dbReference>
<evidence type="ECO:0000256" key="2">
    <source>
        <dbReference type="ARBA" id="ARBA00022741"/>
    </source>
</evidence>
<evidence type="ECO:0000256" key="7">
    <source>
        <dbReference type="ARBA" id="ARBA00023136"/>
    </source>
</evidence>
<feature type="domain" description="ATPase family AAA" evidence="9">
    <location>
        <begin position="3"/>
        <end position="94"/>
    </location>
</feature>
<dbReference type="PANTHER" id="PTHR23075:SF0">
    <property type="entry name" value="ATPASE FAMILY AAA DOMAIN-CONTAINING PROTEIN 3"/>
    <property type="match status" value="1"/>
</dbReference>
<protein>
    <recommendedName>
        <fullName evidence="9">ATPase family AAA domain-containing protein</fullName>
    </recommendedName>
</protein>
<dbReference type="GO" id="GO:0005524">
    <property type="term" value="F:ATP binding"/>
    <property type="evidence" value="ECO:0007669"/>
    <property type="project" value="UniProtKB-KW"/>
</dbReference>
<reference evidence="10" key="1">
    <citation type="submission" date="2022-06" db="EMBL/GenBank/DDBJ databases">
        <title>Uncovering the hologenomic basis of an extraordinary plant invasion.</title>
        <authorList>
            <person name="Bieker V.C."/>
            <person name="Martin M.D."/>
            <person name="Gilbert T."/>
            <person name="Hodgins K."/>
            <person name="Battlay P."/>
            <person name="Petersen B."/>
            <person name="Wilson J."/>
        </authorList>
    </citation>
    <scope>NUCLEOTIDE SEQUENCE</scope>
    <source>
        <strain evidence="10">AA19_3_7</strain>
        <tissue evidence="10">Leaf</tissue>
    </source>
</reference>
<dbReference type="PANTHER" id="PTHR23075">
    <property type="entry name" value="PUTATIVE ATP-ASE"/>
    <property type="match status" value="1"/>
</dbReference>
<dbReference type="EMBL" id="JAMZMK010007572">
    <property type="protein sequence ID" value="KAI7744160.1"/>
    <property type="molecule type" value="Genomic_DNA"/>
</dbReference>
<evidence type="ECO:0000256" key="1">
    <source>
        <dbReference type="ARBA" id="ARBA00004325"/>
    </source>
</evidence>
<keyword evidence="5" id="KW-0175">Coiled coil</keyword>
<evidence type="ECO:0000256" key="4">
    <source>
        <dbReference type="ARBA" id="ARBA00022840"/>
    </source>
</evidence>
<keyword evidence="2" id="KW-0547">Nucleotide-binding</keyword>
<keyword evidence="11" id="KW-1185">Reference proteome</keyword>
<dbReference type="GO" id="GO:0031966">
    <property type="term" value="C:mitochondrial membrane"/>
    <property type="evidence" value="ECO:0007669"/>
    <property type="project" value="UniProtKB-SubCell"/>
</dbReference>
<evidence type="ECO:0000256" key="6">
    <source>
        <dbReference type="ARBA" id="ARBA00023128"/>
    </source>
</evidence>
<organism evidence="10 11">
    <name type="scientific">Ambrosia artemisiifolia</name>
    <name type="common">Common ragweed</name>
    <dbReference type="NCBI Taxonomy" id="4212"/>
    <lineage>
        <taxon>Eukaryota</taxon>
        <taxon>Viridiplantae</taxon>
        <taxon>Streptophyta</taxon>
        <taxon>Embryophyta</taxon>
        <taxon>Tracheophyta</taxon>
        <taxon>Spermatophyta</taxon>
        <taxon>Magnoliopsida</taxon>
        <taxon>eudicotyledons</taxon>
        <taxon>Gunneridae</taxon>
        <taxon>Pentapetalae</taxon>
        <taxon>asterids</taxon>
        <taxon>campanulids</taxon>
        <taxon>Asterales</taxon>
        <taxon>Asteraceae</taxon>
        <taxon>Asteroideae</taxon>
        <taxon>Heliantheae alliance</taxon>
        <taxon>Heliantheae</taxon>
        <taxon>Ambrosia</taxon>
    </lineage>
</organism>
<proteinExistence type="predicted"/>
<evidence type="ECO:0000256" key="8">
    <source>
        <dbReference type="SAM" id="Phobius"/>
    </source>
</evidence>
<evidence type="ECO:0000256" key="5">
    <source>
        <dbReference type="ARBA" id="ARBA00023054"/>
    </source>
</evidence>
<evidence type="ECO:0000313" key="11">
    <source>
        <dbReference type="Proteomes" id="UP001206925"/>
    </source>
</evidence>
<keyword evidence="8" id="KW-1133">Transmembrane helix</keyword>
<gene>
    <name evidence="10" type="ORF">M8C21_020778</name>
</gene>
<comment type="subcellular location">
    <subcellularLocation>
        <location evidence="1">Mitochondrion membrane</location>
    </subcellularLocation>
</comment>
<name>A0AAD5GIM9_AMBAR</name>
<dbReference type="AlphaFoldDB" id="A0AAD5GIM9"/>
<keyword evidence="4" id="KW-0067">ATP-binding</keyword>
<sequence>MQEESSFRIERETIRIRAMAEAEGRAHEAKFAEDVNKRMLIERANAEREKWVSTINTTFEHIGGGLRAILTDQNKLVVAVGVVIALAAGICTARIPFFMNQPRMGVRTRERYESAEYIPPRLLAGHWLQWRCIVVR</sequence>
<evidence type="ECO:0000259" key="9">
    <source>
        <dbReference type="Pfam" id="PF12037"/>
    </source>
</evidence>
<dbReference type="Pfam" id="PF12037">
    <property type="entry name" value="ATAD3_N"/>
    <property type="match status" value="1"/>
</dbReference>
<accession>A0AAD5GIM9</accession>
<dbReference type="GO" id="GO:0007005">
    <property type="term" value="P:mitochondrion organization"/>
    <property type="evidence" value="ECO:0007669"/>
    <property type="project" value="TreeGrafter"/>
</dbReference>
<comment type="caution">
    <text evidence="10">The sequence shown here is derived from an EMBL/GenBank/DDBJ whole genome shotgun (WGS) entry which is preliminary data.</text>
</comment>
<evidence type="ECO:0000256" key="3">
    <source>
        <dbReference type="ARBA" id="ARBA00022792"/>
    </source>
</evidence>
<keyword evidence="8" id="KW-0812">Transmembrane</keyword>
<dbReference type="Proteomes" id="UP001206925">
    <property type="component" value="Unassembled WGS sequence"/>
</dbReference>
<dbReference type="GO" id="GO:0008270">
    <property type="term" value="F:zinc ion binding"/>
    <property type="evidence" value="ECO:0007669"/>
    <property type="project" value="TreeGrafter"/>
</dbReference>
<keyword evidence="6" id="KW-0496">Mitochondrion</keyword>
<evidence type="ECO:0000313" key="10">
    <source>
        <dbReference type="EMBL" id="KAI7744160.1"/>
    </source>
</evidence>
<keyword evidence="3" id="KW-0999">Mitochondrion inner membrane</keyword>